<dbReference type="RefSeq" id="WP_265046199.1">
    <property type="nucleotide sequence ID" value="NZ_CP100390.1"/>
</dbReference>
<reference evidence="4" key="1">
    <citation type="submission" date="2022-06" db="EMBL/GenBank/DDBJ databases">
        <title>Alkalimarinus sp. nov., isolated from gut of a Alitta virens.</title>
        <authorList>
            <person name="Yang A.I."/>
            <person name="Shin N.-R."/>
        </authorList>
    </citation>
    <scope>NUCLEOTIDE SEQUENCE</scope>
    <source>
        <strain evidence="4">A2M4</strain>
    </source>
</reference>
<dbReference type="EMBL" id="CP100390">
    <property type="protein sequence ID" value="UZE94706.1"/>
    <property type="molecule type" value="Genomic_DNA"/>
</dbReference>
<name>A0ABY6MXZ9_9ALTE</name>
<feature type="domain" description="Response regulatory" evidence="3">
    <location>
        <begin position="2"/>
        <end position="118"/>
    </location>
</feature>
<evidence type="ECO:0000313" key="4">
    <source>
        <dbReference type="EMBL" id="UZE94706.1"/>
    </source>
</evidence>
<feature type="modified residue" description="4-aspartylphosphate" evidence="2">
    <location>
        <position position="51"/>
    </location>
</feature>
<dbReference type="CDD" id="cd17546">
    <property type="entry name" value="REC_hyHK_CKI1_RcsC-like"/>
    <property type="match status" value="1"/>
</dbReference>
<dbReference type="Gene3D" id="3.60.40.10">
    <property type="entry name" value="PPM-type phosphatase domain"/>
    <property type="match status" value="1"/>
</dbReference>
<dbReference type="PANTHER" id="PTHR43156">
    <property type="entry name" value="STAGE II SPORULATION PROTEIN E-RELATED"/>
    <property type="match status" value="1"/>
</dbReference>
<dbReference type="InterPro" id="IPR001932">
    <property type="entry name" value="PPM-type_phosphatase-like_dom"/>
</dbReference>
<dbReference type="Pfam" id="PF00072">
    <property type="entry name" value="Response_reg"/>
    <property type="match status" value="1"/>
</dbReference>
<dbReference type="Pfam" id="PF13581">
    <property type="entry name" value="HATPase_c_2"/>
    <property type="match status" value="1"/>
</dbReference>
<dbReference type="InterPro" id="IPR036890">
    <property type="entry name" value="HATPase_C_sf"/>
</dbReference>
<keyword evidence="2" id="KW-0597">Phosphoprotein</keyword>
<gene>
    <name evidence="4" type="ORF">NKI27_11500</name>
</gene>
<dbReference type="InterPro" id="IPR001789">
    <property type="entry name" value="Sig_transdc_resp-reg_receiver"/>
</dbReference>
<dbReference type="SUPFAM" id="SSF55874">
    <property type="entry name" value="ATPase domain of HSP90 chaperone/DNA topoisomerase II/histidine kinase"/>
    <property type="match status" value="1"/>
</dbReference>
<dbReference type="CDD" id="cd16936">
    <property type="entry name" value="HATPase_RsbW-like"/>
    <property type="match status" value="1"/>
</dbReference>
<accession>A0ABY6MXZ9</accession>
<dbReference type="SUPFAM" id="SSF52172">
    <property type="entry name" value="CheY-like"/>
    <property type="match status" value="1"/>
</dbReference>
<dbReference type="Proteomes" id="UP001163739">
    <property type="component" value="Chromosome"/>
</dbReference>
<dbReference type="InterPro" id="IPR052016">
    <property type="entry name" value="Bact_Sigma-Reg"/>
</dbReference>
<dbReference type="SMART" id="SM00448">
    <property type="entry name" value="REC"/>
    <property type="match status" value="1"/>
</dbReference>
<dbReference type="SMART" id="SM00331">
    <property type="entry name" value="PP2C_SIG"/>
    <property type="match status" value="1"/>
</dbReference>
<dbReference type="Pfam" id="PF07228">
    <property type="entry name" value="SpoIIE"/>
    <property type="match status" value="1"/>
</dbReference>
<dbReference type="PANTHER" id="PTHR43156:SF2">
    <property type="entry name" value="STAGE II SPORULATION PROTEIN E"/>
    <property type="match status" value="1"/>
</dbReference>
<dbReference type="InterPro" id="IPR003594">
    <property type="entry name" value="HATPase_dom"/>
</dbReference>
<dbReference type="InterPro" id="IPR011006">
    <property type="entry name" value="CheY-like_superfamily"/>
</dbReference>
<sequence>MNVLIVDDQRTNREILTWILKDLGHECDQAENGEEAVNIVKAKAPDLILMDVVMPVMDGYQATKEIKQHLGSQYVPVIFLTGLADKSTLIKCLESGGDDFLSKPVDEIVLLAKMNAHGRTRELNEQVRKKSRELEYHHNRLQQEHAMGEHVLTNAMKDSELDSPCINHFISPASLFNGDLLLAAQKPGGGLYVFLGDFTGHGLAASIGAVPVSQAFYAMTAKGLSLTEIARTLNLSLYKFLPDHMFCAATLVELNQVGDMAKLWMGGLPDGVVISKDSGLKGTVTSKHMPLGILDDDEFEDDLEFIKLAEGDSIVCYTDGITEGINKQGEMFGEERLQLLLGKPTDNPLEELIVGFKQFKGETEQEDDISVVQIKSMPTEYTQQETGFCESSLPWSISTTLYASDLIKTQDPAAQLLNMMPKTERFNAHADTLRTIITEIFSNALEHGVLGLDSTLKNTEDGFLEYYHLRGQRLQALSDDFISIGIQYAPEIDSQKLTITVSDSGKGFDFEYVQSCLNDDIEELSYGRGLLLVRSLAKDIEFVDGGATVNVLYDLEVAI</sequence>
<dbReference type="PROSITE" id="PS50110">
    <property type="entry name" value="RESPONSE_REGULATORY"/>
    <property type="match status" value="1"/>
</dbReference>
<proteinExistence type="predicted"/>
<dbReference type="Gene3D" id="3.30.565.10">
    <property type="entry name" value="Histidine kinase-like ATPase, C-terminal domain"/>
    <property type="match status" value="1"/>
</dbReference>
<evidence type="ECO:0000256" key="1">
    <source>
        <dbReference type="ARBA" id="ARBA00022801"/>
    </source>
</evidence>
<keyword evidence="1" id="KW-0378">Hydrolase</keyword>
<evidence type="ECO:0000259" key="3">
    <source>
        <dbReference type="PROSITE" id="PS50110"/>
    </source>
</evidence>
<protein>
    <submittedName>
        <fullName evidence="4">Fused response regulator/phosphatase</fullName>
    </submittedName>
</protein>
<dbReference type="InterPro" id="IPR036457">
    <property type="entry name" value="PPM-type-like_dom_sf"/>
</dbReference>
<organism evidence="4 5">
    <name type="scientific">Alkalimarinus alittae</name>
    <dbReference type="NCBI Taxonomy" id="2961619"/>
    <lineage>
        <taxon>Bacteria</taxon>
        <taxon>Pseudomonadati</taxon>
        <taxon>Pseudomonadota</taxon>
        <taxon>Gammaproteobacteria</taxon>
        <taxon>Alteromonadales</taxon>
        <taxon>Alteromonadaceae</taxon>
        <taxon>Alkalimarinus</taxon>
    </lineage>
</organism>
<evidence type="ECO:0000313" key="5">
    <source>
        <dbReference type="Proteomes" id="UP001163739"/>
    </source>
</evidence>
<evidence type="ECO:0000256" key="2">
    <source>
        <dbReference type="PROSITE-ProRule" id="PRU00169"/>
    </source>
</evidence>
<dbReference type="Gene3D" id="3.40.50.2300">
    <property type="match status" value="1"/>
</dbReference>
<keyword evidence="5" id="KW-1185">Reference proteome</keyword>